<keyword evidence="4" id="KW-0805">Transcription regulation</keyword>
<dbReference type="SUPFAM" id="SSF48013">
    <property type="entry name" value="NusB-like"/>
    <property type="match status" value="1"/>
</dbReference>
<protein>
    <submittedName>
        <fullName evidence="8">Transcription antitermination protein NusB</fullName>
    </submittedName>
</protein>
<keyword evidence="9" id="KW-1185">Reference proteome</keyword>
<evidence type="ECO:0000256" key="1">
    <source>
        <dbReference type="ARBA" id="ARBA00005952"/>
    </source>
</evidence>
<evidence type="ECO:0000259" key="7">
    <source>
        <dbReference type="Pfam" id="PF01029"/>
    </source>
</evidence>
<evidence type="ECO:0000256" key="4">
    <source>
        <dbReference type="ARBA" id="ARBA00023015"/>
    </source>
</evidence>
<evidence type="ECO:0000313" key="9">
    <source>
        <dbReference type="Proteomes" id="UP001168167"/>
    </source>
</evidence>
<name>A0ABT7QM74_9GAMM</name>
<evidence type="ECO:0000313" key="8">
    <source>
        <dbReference type="EMBL" id="MDM5147799.1"/>
    </source>
</evidence>
<evidence type="ECO:0000256" key="6">
    <source>
        <dbReference type="SAM" id="MobiDB-lite"/>
    </source>
</evidence>
<dbReference type="InterPro" id="IPR035926">
    <property type="entry name" value="NusB-like_sf"/>
</dbReference>
<dbReference type="InterPro" id="IPR011605">
    <property type="entry name" value="NusB_fam"/>
</dbReference>
<dbReference type="Proteomes" id="UP001168167">
    <property type="component" value="Unassembled WGS sequence"/>
</dbReference>
<keyword evidence="2" id="KW-0889">Transcription antitermination</keyword>
<dbReference type="EMBL" id="JANQAO010000003">
    <property type="protein sequence ID" value="MDM5147799.1"/>
    <property type="molecule type" value="Genomic_DNA"/>
</dbReference>
<dbReference type="PANTHER" id="PTHR11078:SF3">
    <property type="entry name" value="ANTITERMINATION NUSB DOMAIN-CONTAINING PROTEIN"/>
    <property type="match status" value="1"/>
</dbReference>
<dbReference type="PANTHER" id="PTHR11078">
    <property type="entry name" value="N UTILIZATION SUBSTANCE PROTEIN B-RELATED"/>
    <property type="match status" value="1"/>
</dbReference>
<keyword evidence="3" id="KW-0694">RNA-binding</keyword>
<comment type="similarity">
    <text evidence="1">Belongs to the NusB family.</text>
</comment>
<proteinExistence type="inferred from homology"/>
<reference evidence="8" key="2">
    <citation type="journal article" date="2023" name="Microbiome">
        <title>Synthase-selected sorting approach identifies a beta-lactone synthase in a nudibranch symbiotic bacterium.</title>
        <authorList>
            <person name="Dzunkova M."/>
            <person name="La Clair J.J."/>
            <person name="Tyml T."/>
            <person name="Doud D."/>
            <person name="Schulz F."/>
            <person name="Piquer-Esteban S."/>
            <person name="Porcel Sanchis D."/>
            <person name="Osborn A."/>
            <person name="Robinson D."/>
            <person name="Louie K.B."/>
            <person name="Bowen B.P."/>
            <person name="Bowers R.M."/>
            <person name="Lee J."/>
            <person name="Arnau V."/>
            <person name="Diaz-Villanueva W."/>
            <person name="Stepanauskas R."/>
            <person name="Gosliner T."/>
            <person name="Date S.V."/>
            <person name="Northen T.R."/>
            <person name="Cheng J.F."/>
            <person name="Burkart M.D."/>
            <person name="Woyke T."/>
        </authorList>
    </citation>
    <scope>NUCLEOTIDE SEQUENCE</scope>
    <source>
        <strain evidence="8">Df01</strain>
    </source>
</reference>
<evidence type="ECO:0000256" key="5">
    <source>
        <dbReference type="ARBA" id="ARBA00023163"/>
    </source>
</evidence>
<accession>A0ABT7QM74</accession>
<feature type="domain" description="NusB/RsmB/TIM44" evidence="7">
    <location>
        <begin position="7"/>
        <end position="131"/>
    </location>
</feature>
<dbReference type="InterPro" id="IPR006027">
    <property type="entry name" value="NusB_RsmB_TIM44"/>
</dbReference>
<evidence type="ECO:0000256" key="2">
    <source>
        <dbReference type="ARBA" id="ARBA00022814"/>
    </source>
</evidence>
<dbReference type="Gene3D" id="1.10.940.10">
    <property type="entry name" value="NusB-like"/>
    <property type="match status" value="1"/>
</dbReference>
<sequence length="161" mass="17576">MTARRLARLAVVRVLYAALLQNISAEEALLMTSQSNFEKPETLEDKLTLALLQAADEHSARIETLTVEALSRPLTQLSDIEQVIIRAATAELLVFPLTSHRVVIDEAIEIAKQFGAEGGYKIVNGTLNAIAIKLRNNHAGKVSDGTVENKESNDILEDDNA</sequence>
<reference evidence="8" key="1">
    <citation type="submission" date="2022-08" db="EMBL/GenBank/DDBJ databases">
        <authorList>
            <person name="Dzunkova M."/>
            <person name="La Clair J."/>
            <person name="Tyml T."/>
            <person name="Doud D."/>
            <person name="Schulz F."/>
            <person name="Piquer S."/>
            <person name="Porcel Sanchis D."/>
            <person name="Osborn A."/>
            <person name="Robinson D."/>
            <person name="Louie K.B."/>
            <person name="Bowen B.P."/>
            <person name="Bowers R."/>
            <person name="Lee J."/>
            <person name="Arnau Llombart V."/>
            <person name="Diaz Villanueva W."/>
            <person name="Gosliner T."/>
            <person name="Northen T."/>
            <person name="Cheng J.-F."/>
            <person name="Burkart M.D."/>
            <person name="Woyke T."/>
        </authorList>
    </citation>
    <scope>NUCLEOTIDE SEQUENCE</scope>
    <source>
        <strain evidence="8">Df01</strain>
    </source>
</reference>
<dbReference type="Pfam" id="PF01029">
    <property type="entry name" value="NusB"/>
    <property type="match status" value="1"/>
</dbReference>
<feature type="region of interest" description="Disordered" evidence="6">
    <location>
        <begin position="141"/>
        <end position="161"/>
    </location>
</feature>
<keyword evidence="5" id="KW-0804">Transcription</keyword>
<gene>
    <name evidence="8" type="ORF">NQX30_05385</name>
</gene>
<evidence type="ECO:0000256" key="3">
    <source>
        <dbReference type="ARBA" id="ARBA00022884"/>
    </source>
</evidence>
<comment type="caution">
    <text evidence="8">The sequence shown here is derived from an EMBL/GenBank/DDBJ whole genome shotgun (WGS) entry which is preliminary data.</text>
</comment>
<organism evidence="8 9">
    <name type="scientific">Candidatus Doriopsillibacter californiensis</name>
    <dbReference type="NCBI Taxonomy" id="2970740"/>
    <lineage>
        <taxon>Bacteria</taxon>
        <taxon>Pseudomonadati</taxon>
        <taxon>Pseudomonadota</taxon>
        <taxon>Gammaproteobacteria</taxon>
        <taxon>Candidatus Tethybacterales</taxon>
        <taxon>Candidatus Persebacteraceae</taxon>
        <taxon>Candidatus Doriopsillibacter</taxon>
    </lineage>
</organism>